<reference evidence="5" key="1">
    <citation type="submission" date="2021-03" db="EMBL/GenBank/DDBJ databases">
        <authorList>
            <person name="Kanchanasin P."/>
            <person name="Saeng-In P."/>
            <person name="Phongsopitanun W."/>
            <person name="Yuki M."/>
            <person name="Kudo T."/>
            <person name="Ohkuma M."/>
            <person name="Tanasupawat S."/>
        </authorList>
    </citation>
    <scope>NUCLEOTIDE SEQUENCE</scope>
    <source>
        <strain evidence="5">GKU 128</strain>
    </source>
</reference>
<dbReference type="InterPro" id="IPR013328">
    <property type="entry name" value="6PGD_dom2"/>
</dbReference>
<evidence type="ECO:0000256" key="2">
    <source>
        <dbReference type="ARBA" id="ARBA00023002"/>
    </source>
</evidence>
<dbReference type="Gene3D" id="1.10.1040.10">
    <property type="entry name" value="N-(1-d-carboxylethyl)-l-norvaline Dehydrogenase, domain 2"/>
    <property type="match status" value="1"/>
</dbReference>
<dbReference type="Proteomes" id="UP000669179">
    <property type="component" value="Unassembled WGS sequence"/>
</dbReference>
<feature type="domain" description="NADPH-dependent reductive aminase-like C-terminal" evidence="4">
    <location>
        <begin position="163"/>
        <end position="294"/>
    </location>
</feature>
<sequence length="297" mass="31116">MQTNTSPVTVIGLGPMGATMAETFLKAGHPVTVWNRTASKADPLVAQGATLAATPAEALAANELIVISQTHYQAMYDSLGTATEALEGKVLVNLSSDTPEVLRAAGRWASEHGAELLTGGIMVPPPGIGQPGAFTFYSGPEALLERHGETLKALSDTTYMGDDPGLAMLFYQASLFMFWSATSSYMHALAMLGSAGIAPEAFLPYAAGLYSDLASDGPMGYLKILTREVSAGQYPGGDNSLRMQAVGADHLVEASRDAGVDTAYPKALRDLFWRTVEMGHGDGGVSSVLEAMKKPVA</sequence>
<organism evidence="5 6">
    <name type="scientific">Actinomadura barringtoniae</name>
    <dbReference type="NCBI Taxonomy" id="1427535"/>
    <lineage>
        <taxon>Bacteria</taxon>
        <taxon>Bacillati</taxon>
        <taxon>Actinomycetota</taxon>
        <taxon>Actinomycetes</taxon>
        <taxon>Streptosporangiales</taxon>
        <taxon>Thermomonosporaceae</taxon>
        <taxon>Actinomadura</taxon>
    </lineage>
</organism>
<dbReference type="GO" id="GO:0016491">
    <property type="term" value="F:oxidoreductase activity"/>
    <property type="evidence" value="ECO:0007669"/>
    <property type="project" value="UniProtKB-KW"/>
</dbReference>
<dbReference type="SUPFAM" id="SSF51735">
    <property type="entry name" value="NAD(P)-binding Rossmann-fold domains"/>
    <property type="match status" value="1"/>
</dbReference>
<dbReference type="RefSeq" id="WP_208261026.1">
    <property type="nucleotide sequence ID" value="NZ_JAGEOJ010000018.1"/>
</dbReference>
<keyword evidence="6" id="KW-1185">Reference proteome</keyword>
<evidence type="ECO:0000256" key="1">
    <source>
        <dbReference type="ARBA" id="ARBA00009080"/>
    </source>
</evidence>
<evidence type="ECO:0000313" key="5">
    <source>
        <dbReference type="EMBL" id="MBO2453009.1"/>
    </source>
</evidence>
<proteinExistence type="inferred from homology"/>
<comment type="caution">
    <text evidence="5">The sequence shown here is derived from an EMBL/GenBank/DDBJ whole genome shotgun (WGS) entry which is preliminary data.</text>
</comment>
<dbReference type="AlphaFoldDB" id="A0A939T8D1"/>
<dbReference type="PIRSF" id="PIRSF000103">
    <property type="entry name" value="HIBADH"/>
    <property type="match status" value="1"/>
</dbReference>
<dbReference type="InterPro" id="IPR048666">
    <property type="entry name" value="RedAm-like_C"/>
</dbReference>
<dbReference type="Pfam" id="PF21761">
    <property type="entry name" value="RedAm-like_C"/>
    <property type="match status" value="1"/>
</dbReference>
<name>A0A939T8D1_9ACTN</name>
<evidence type="ECO:0000259" key="3">
    <source>
        <dbReference type="Pfam" id="PF03446"/>
    </source>
</evidence>
<evidence type="ECO:0000259" key="4">
    <source>
        <dbReference type="Pfam" id="PF21761"/>
    </source>
</evidence>
<dbReference type="PANTHER" id="PTHR43580">
    <property type="entry name" value="OXIDOREDUCTASE GLYR1-RELATED"/>
    <property type="match status" value="1"/>
</dbReference>
<dbReference type="Pfam" id="PF03446">
    <property type="entry name" value="NAD_binding_2"/>
    <property type="match status" value="1"/>
</dbReference>
<dbReference type="EMBL" id="JAGEOJ010000018">
    <property type="protein sequence ID" value="MBO2453009.1"/>
    <property type="molecule type" value="Genomic_DNA"/>
</dbReference>
<protein>
    <submittedName>
        <fullName evidence="5">NAD(P)-dependent oxidoreductase</fullName>
    </submittedName>
</protein>
<comment type="similarity">
    <text evidence="1">Belongs to the HIBADH-related family.</text>
</comment>
<dbReference type="InterPro" id="IPR015815">
    <property type="entry name" value="HIBADH-related"/>
</dbReference>
<dbReference type="InterPro" id="IPR006115">
    <property type="entry name" value="6PGDH_NADP-bd"/>
</dbReference>
<keyword evidence="2" id="KW-0560">Oxidoreductase</keyword>
<feature type="domain" description="6-phosphogluconate dehydrogenase NADP-binding" evidence="3">
    <location>
        <begin position="8"/>
        <end position="160"/>
    </location>
</feature>
<dbReference type="Gene3D" id="3.40.50.720">
    <property type="entry name" value="NAD(P)-binding Rossmann-like Domain"/>
    <property type="match status" value="1"/>
</dbReference>
<evidence type="ECO:0000313" key="6">
    <source>
        <dbReference type="Proteomes" id="UP000669179"/>
    </source>
</evidence>
<accession>A0A939T8D1</accession>
<dbReference type="InterPro" id="IPR036291">
    <property type="entry name" value="NAD(P)-bd_dom_sf"/>
</dbReference>
<dbReference type="PANTHER" id="PTHR43580:SF2">
    <property type="entry name" value="CYTOKINE-LIKE NUCLEAR FACTOR N-PAC"/>
    <property type="match status" value="1"/>
</dbReference>
<dbReference type="InterPro" id="IPR051265">
    <property type="entry name" value="HIBADH-related_NP60_sf"/>
</dbReference>
<gene>
    <name evidence="5" type="ORF">J4573_38365</name>
</gene>
<dbReference type="GO" id="GO:0050661">
    <property type="term" value="F:NADP binding"/>
    <property type="evidence" value="ECO:0007669"/>
    <property type="project" value="InterPro"/>
</dbReference>